<dbReference type="PANTHER" id="PTHR10357">
    <property type="entry name" value="ALPHA-AMYLASE FAMILY MEMBER"/>
    <property type="match status" value="1"/>
</dbReference>
<dbReference type="InterPro" id="IPR013780">
    <property type="entry name" value="Glyco_hydro_b"/>
</dbReference>
<dbReference type="EMBL" id="JBHMDM010000001">
    <property type="protein sequence ID" value="MFB9375818.1"/>
    <property type="molecule type" value="Genomic_DNA"/>
</dbReference>
<dbReference type="InterPro" id="IPR017853">
    <property type="entry name" value="GH"/>
</dbReference>
<evidence type="ECO:0000313" key="3">
    <source>
        <dbReference type="Proteomes" id="UP001589748"/>
    </source>
</evidence>
<organism evidence="2 3">
    <name type="scientific">Kineococcus gynurae</name>
    <dbReference type="NCBI Taxonomy" id="452979"/>
    <lineage>
        <taxon>Bacteria</taxon>
        <taxon>Bacillati</taxon>
        <taxon>Actinomycetota</taxon>
        <taxon>Actinomycetes</taxon>
        <taxon>Kineosporiales</taxon>
        <taxon>Kineosporiaceae</taxon>
        <taxon>Kineococcus</taxon>
    </lineage>
</organism>
<dbReference type="InterPro" id="IPR045857">
    <property type="entry name" value="O16G_dom_2"/>
</dbReference>
<dbReference type="SMART" id="SM00642">
    <property type="entry name" value="Aamy"/>
    <property type="match status" value="1"/>
</dbReference>
<comment type="caution">
    <text evidence="2">The sequence shown here is derived from an EMBL/GenBank/DDBJ whole genome shotgun (WGS) entry which is preliminary data.</text>
</comment>
<dbReference type="RefSeq" id="WP_380139862.1">
    <property type="nucleotide sequence ID" value="NZ_JBHLUI010000012.1"/>
</dbReference>
<dbReference type="Proteomes" id="UP001589748">
    <property type="component" value="Unassembled WGS sequence"/>
</dbReference>
<dbReference type="InterPro" id="IPR055218">
    <property type="entry name" value="Amylosucrase_C"/>
</dbReference>
<dbReference type="Gene3D" id="3.90.400.10">
    <property type="entry name" value="Oligo-1,6-glucosidase, Domain 2"/>
    <property type="match status" value="1"/>
</dbReference>
<proteinExistence type="predicted"/>
<dbReference type="PANTHER" id="PTHR10357:SF213">
    <property type="entry name" value="ALPHA AMYLASE CATALYTIC REGION"/>
    <property type="match status" value="1"/>
</dbReference>
<feature type="domain" description="Glycosyl hydrolase family 13 catalytic" evidence="1">
    <location>
        <begin position="89"/>
        <end position="530"/>
    </location>
</feature>
<protein>
    <submittedName>
        <fullName evidence="2">Amylosucrase</fullName>
    </submittedName>
</protein>
<accession>A0ABV5LP61</accession>
<dbReference type="SUPFAM" id="SSF51445">
    <property type="entry name" value="(Trans)glycosidases"/>
    <property type="match status" value="1"/>
</dbReference>
<evidence type="ECO:0000313" key="2">
    <source>
        <dbReference type="EMBL" id="MFB9375818.1"/>
    </source>
</evidence>
<dbReference type="Gene3D" id="2.60.40.1180">
    <property type="entry name" value="Golgi alpha-mannosidase II"/>
    <property type="match status" value="1"/>
</dbReference>
<gene>
    <name evidence="2" type="ORF">ACFFVI_02445</name>
</gene>
<dbReference type="CDD" id="cd11324">
    <property type="entry name" value="AmyAc_Amylosucrase"/>
    <property type="match status" value="1"/>
</dbReference>
<dbReference type="Gene3D" id="1.10.1740.10">
    <property type="match status" value="1"/>
</dbReference>
<dbReference type="Pfam" id="PF00128">
    <property type="entry name" value="Alpha-amylase"/>
    <property type="match status" value="1"/>
</dbReference>
<dbReference type="InterPro" id="IPR044077">
    <property type="entry name" value="Amylosucrase"/>
</dbReference>
<dbReference type="Gene3D" id="3.20.20.80">
    <property type="entry name" value="Glycosidases"/>
    <property type="match status" value="1"/>
</dbReference>
<dbReference type="InterPro" id="IPR006047">
    <property type="entry name" value="GH13_cat_dom"/>
</dbReference>
<keyword evidence="3" id="KW-1185">Reference proteome</keyword>
<reference evidence="2 3" key="1">
    <citation type="submission" date="2024-09" db="EMBL/GenBank/DDBJ databases">
        <authorList>
            <person name="Sun Q."/>
            <person name="Mori K."/>
        </authorList>
    </citation>
    <scope>NUCLEOTIDE SEQUENCE [LARGE SCALE GENOMIC DNA]</scope>
    <source>
        <strain evidence="2 3">TISTR 1856</strain>
    </source>
</reference>
<name>A0ABV5LP61_9ACTN</name>
<evidence type="ECO:0000259" key="1">
    <source>
        <dbReference type="SMART" id="SM00642"/>
    </source>
</evidence>
<sequence>MRAPSYVLPPGFSEELRETFEVRVQRWWPDVEAGLAGVYPPERVAAVGSRLLQAAADAFVERDPELRRLDLERTLRPDWFQEPSMIGYAAYTERFAGDLAGIASRLGHLESLGVRYLHLMPLLLPREGDSDGGYAVRDYRRVRPDLGTVEDVRDLATTLRRRGISLVLDLVLNHVAREHEWAVRARAGEQRYRDYFYVYPDREVPDAFERTLPEVFPDFAPGNFTHEPDLDGWVWTTFNSFQWDVNWSNPDVLAEYVDIVLFLANLGVEVLRLDAIAFLWKRIGTTSQNLPEVHSITQVLRAVARIACPAVILKAEAIVAPNDLVHYLGRGRHTGRVSDLAYHNVLMVQIWSMLAAQDVRLASSTLRALPPVPSTTAWITYVRCHDDIGWAVTDEDAGALGLSGFAHRGFLSDWYSGSFPGSPARGLVFQENPATGDRRISGTTAALAGLTAATEAHDDGDRRAGEDAGVRRVLLAHSLVLAWGGIPVLWSGDEVASLGQADWAAEPGHENDNRWAHRPRLEDSALAEAADPETVPGRVLAGLRHLTATRARLPHLHAGVQAEVLEPSDPGILVVRRRHPLGDLLVLANVAPQWRSFPGSRLAQLNLLDSVDALTGSAVPLGGDGNVWLPPWGTVWLVGSAR</sequence>
<dbReference type="Pfam" id="PF22582">
    <property type="entry name" value="Amylosucrase_C-like"/>
    <property type="match status" value="1"/>
</dbReference>